<keyword evidence="5" id="KW-1133">Transmembrane helix</keyword>
<organism evidence="8 9">
    <name type="scientific">Clostridium aquiflavi</name>
    <dbReference type="NCBI Taxonomy" id="3073603"/>
    <lineage>
        <taxon>Bacteria</taxon>
        <taxon>Bacillati</taxon>
        <taxon>Bacillota</taxon>
        <taxon>Clostridia</taxon>
        <taxon>Eubacteriales</taxon>
        <taxon>Clostridiaceae</taxon>
        <taxon>Clostridium</taxon>
    </lineage>
</organism>
<dbReference type="PROSITE" id="PS50885">
    <property type="entry name" value="HAMP"/>
    <property type="match status" value="1"/>
</dbReference>
<reference evidence="8 9" key="1">
    <citation type="submission" date="2023-09" db="EMBL/GenBank/DDBJ databases">
        <authorList>
            <person name="Zhai L."/>
        </authorList>
    </citation>
    <scope>NUCLEOTIDE SEQUENCE [LARGE SCALE GENOMIC DNA]</scope>
    <source>
        <strain evidence="8 9">5 N-1</strain>
    </source>
</reference>
<dbReference type="EMBL" id="JAVJAN010000025">
    <property type="protein sequence ID" value="MDR5587846.1"/>
    <property type="molecule type" value="Genomic_DNA"/>
</dbReference>
<proteinExistence type="inferred from homology"/>
<dbReference type="Pfam" id="PF00015">
    <property type="entry name" value="MCPsignal"/>
    <property type="match status" value="1"/>
</dbReference>
<feature type="domain" description="HAMP" evidence="7">
    <location>
        <begin position="210"/>
        <end position="265"/>
    </location>
</feature>
<keyword evidence="5" id="KW-0812">Transmembrane</keyword>
<dbReference type="InterPro" id="IPR003660">
    <property type="entry name" value="HAMP_dom"/>
</dbReference>
<dbReference type="PROSITE" id="PS50111">
    <property type="entry name" value="CHEMOTAXIS_TRANSDUC_2"/>
    <property type="match status" value="1"/>
</dbReference>
<evidence type="ECO:0000256" key="3">
    <source>
        <dbReference type="PROSITE-ProRule" id="PRU00284"/>
    </source>
</evidence>
<dbReference type="CDD" id="cd06225">
    <property type="entry name" value="HAMP"/>
    <property type="match status" value="1"/>
</dbReference>
<dbReference type="Gene3D" id="1.10.287.950">
    <property type="entry name" value="Methyl-accepting chemotaxis protein"/>
    <property type="match status" value="1"/>
</dbReference>
<evidence type="ECO:0000313" key="8">
    <source>
        <dbReference type="EMBL" id="MDR5587846.1"/>
    </source>
</evidence>
<sequence length="571" mass="63585">MNNLKIRFKLIILSLIALILISIMSGIGYYYIAKSNKSMAEMYKQNLLSIEWLNDNRNQARAIESDLYYILLNIEDKDTQNEKLKDIQTRQETFNTNWTNFKQIANEQYALDRIPIVESNLKNFTKGMNSAVKLAMDGKQNEALEEFKTVENNQSEFQTNLKEIAIYNSQLANSLNNQNNEDFNLSKKLFGVIFFIIVCLGYVVTFTISRSISVPLTTAVNHLKRVSTGDFTITLPEKFMRRKDEIGEISNAITGMQNSLKLLIGNVKGESDSIKTIVNTISENINNLNENIEDVSSTTEELSAGMEETAASAQEINATADEIEKAVDSISKKAQEGAIEASEINKRAITTKLNVNNSQEKSINIFLQTKYKLQTAIENSQVVQQITVLSESIMQISTQTNLLALNAAIEAARAGEAGRGFAVVADEIRTLAEECKNTVIEIQNITQKVVVSVDDLSSSSNELLNFVSEDVQSDYNTMLNIADQYSTDAEFVSNLVLEFSSTSEELLASLQQVTETIGHVSMASNEGADGTSNIAEKVSNINEKSNTIMEEVLKSKESVEELNNQISKFKI</sequence>
<dbReference type="InterPro" id="IPR004089">
    <property type="entry name" value="MCPsignal_dom"/>
</dbReference>
<dbReference type="Pfam" id="PF12729">
    <property type="entry name" value="4HB_MCP_1"/>
    <property type="match status" value="1"/>
</dbReference>
<evidence type="ECO:0000259" key="7">
    <source>
        <dbReference type="PROSITE" id="PS50885"/>
    </source>
</evidence>
<gene>
    <name evidence="8" type="ORF">RGC78_10245</name>
</gene>
<keyword evidence="5" id="KW-0472">Membrane</keyword>
<protein>
    <submittedName>
        <fullName evidence="8">Methyl-accepting chemotaxis protein</fullName>
    </submittedName>
</protein>
<dbReference type="PANTHER" id="PTHR32089:SF112">
    <property type="entry name" value="LYSOZYME-LIKE PROTEIN-RELATED"/>
    <property type="match status" value="1"/>
</dbReference>
<dbReference type="SMART" id="SM00304">
    <property type="entry name" value="HAMP"/>
    <property type="match status" value="1"/>
</dbReference>
<evidence type="ECO:0000313" key="9">
    <source>
        <dbReference type="Proteomes" id="UP001256646"/>
    </source>
</evidence>
<dbReference type="InterPro" id="IPR004090">
    <property type="entry name" value="Chemotax_Me-accpt_rcpt"/>
</dbReference>
<dbReference type="SUPFAM" id="SSF58104">
    <property type="entry name" value="Methyl-accepting chemotaxis protein (MCP) signaling domain"/>
    <property type="match status" value="1"/>
</dbReference>
<evidence type="ECO:0000256" key="2">
    <source>
        <dbReference type="ARBA" id="ARBA00029447"/>
    </source>
</evidence>
<keyword evidence="9" id="KW-1185">Reference proteome</keyword>
<evidence type="ECO:0000256" key="4">
    <source>
        <dbReference type="SAM" id="Coils"/>
    </source>
</evidence>
<evidence type="ECO:0000256" key="5">
    <source>
        <dbReference type="SAM" id="Phobius"/>
    </source>
</evidence>
<comment type="similarity">
    <text evidence="2">Belongs to the methyl-accepting chemotaxis (MCP) protein family.</text>
</comment>
<keyword evidence="1 3" id="KW-0807">Transducer</keyword>
<feature type="transmembrane region" description="Helical" evidence="5">
    <location>
        <begin position="189"/>
        <end position="208"/>
    </location>
</feature>
<dbReference type="PRINTS" id="PR00260">
    <property type="entry name" value="CHEMTRNSDUCR"/>
</dbReference>
<dbReference type="Proteomes" id="UP001256646">
    <property type="component" value="Unassembled WGS sequence"/>
</dbReference>
<accession>A0ABU1EHI3</accession>
<dbReference type="Gene3D" id="6.10.340.10">
    <property type="match status" value="1"/>
</dbReference>
<dbReference type="InterPro" id="IPR024478">
    <property type="entry name" value="HlyB_4HB_MCP"/>
</dbReference>
<feature type="coiled-coil region" evidence="4">
    <location>
        <begin position="278"/>
        <end position="333"/>
    </location>
</feature>
<feature type="transmembrane region" description="Helical" evidence="5">
    <location>
        <begin position="6"/>
        <end position="32"/>
    </location>
</feature>
<evidence type="ECO:0000256" key="1">
    <source>
        <dbReference type="ARBA" id="ARBA00023224"/>
    </source>
</evidence>
<dbReference type="RefSeq" id="WP_309556574.1">
    <property type="nucleotide sequence ID" value="NZ_JAVJAN010000025.1"/>
</dbReference>
<keyword evidence="4" id="KW-0175">Coiled coil</keyword>
<feature type="domain" description="Methyl-accepting transducer" evidence="6">
    <location>
        <begin position="277"/>
        <end position="521"/>
    </location>
</feature>
<evidence type="ECO:0000259" key="6">
    <source>
        <dbReference type="PROSITE" id="PS50111"/>
    </source>
</evidence>
<comment type="caution">
    <text evidence="8">The sequence shown here is derived from an EMBL/GenBank/DDBJ whole genome shotgun (WGS) entry which is preliminary data.</text>
</comment>
<dbReference type="PANTHER" id="PTHR32089">
    <property type="entry name" value="METHYL-ACCEPTING CHEMOTAXIS PROTEIN MCPB"/>
    <property type="match status" value="1"/>
</dbReference>
<name>A0ABU1EHI3_9CLOT</name>
<dbReference type="Pfam" id="PF00672">
    <property type="entry name" value="HAMP"/>
    <property type="match status" value="1"/>
</dbReference>
<dbReference type="SMART" id="SM00283">
    <property type="entry name" value="MA"/>
    <property type="match status" value="1"/>
</dbReference>